<feature type="compositionally biased region" description="Low complexity" evidence="1">
    <location>
        <begin position="392"/>
        <end position="415"/>
    </location>
</feature>
<feature type="compositionally biased region" description="Low complexity" evidence="1">
    <location>
        <begin position="169"/>
        <end position="180"/>
    </location>
</feature>
<reference evidence="2" key="1">
    <citation type="journal article" date="2020" name="Stud. Mycol.">
        <title>101 Dothideomycetes genomes: a test case for predicting lifestyles and emergence of pathogens.</title>
        <authorList>
            <person name="Haridas S."/>
            <person name="Albert R."/>
            <person name="Binder M."/>
            <person name="Bloem J."/>
            <person name="Labutti K."/>
            <person name="Salamov A."/>
            <person name="Andreopoulos B."/>
            <person name="Baker S."/>
            <person name="Barry K."/>
            <person name="Bills G."/>
            <person name="Bluhm B."/>
            <person name="Cannon C."/>
            <person name="Castanera R."/>
            <person name="Culley D."/>
            <person name="Daum C."/>
            <person name="Ezra D."/>
            <person name="Gonzalez J."/>
            <person name="Henrissat B."/>
            <person name="Kuo A."/>
            <person name="Liang C."/>
            <person name="Lipzen A."/>
            <person name="Lutzoni F."/>
            <person name="Magnuson J."/>
            <person name="Mondo S."/>
            <person name="Nolan M."/>
            <person name="Ohm R."/>
            <person name="Pangilinan J."/>
            <person name="Park H.-J."/>
            <person name="Ramirez L."/>
            <person name="Alfaro M."/>
            <person name="Sun H."/>
            <person name="Tritt A."/>
            <person name="Yoshinaga Y."/>
            <person name="Zwiers L.-H."/>
            <person name="Turgeon B."/>
            <person name="Goodwin S."/>
            <person name="Spatafora J."/>
            <person name="Crous P."/>
            <person name="Grigoriev I."/>
        </authorList>
    </citation>
    <scope>NUCLEOTIDE SEQUENCE</scope>
    <source>
        <strain evidence="2">CBS 262.69</strain>
    </source>
</reference>
<keyword evidence="3" id="KW-1185">Reference proteome</keyword>
<dbReference type="GO" id="GO:0016567">
    <property type="term" value="P:protein ubiquitination"/>
    <property type="evidence" value="ECO:0007669"/>
    <property type="project" value="UniProtKB-UniPathway"/>
</dbReference>
<accession>A0A6G1I0T7</accession>
<name>A0A6G1I0T7_9PEZI</name>
<proteinExistence type="predicted"/>
<dbReference type="UniPathway" id="UPA00143"/>
<feature type="region of interest" description="Disordered" evidence="1">
    <location>
        <begin position="152"/>
        <end position="181"/>
    </location>
</feature>
<dbReference type="Proteomes" id="UP000799640">
    <property type="component" value="Unassembled WGS sequence"/>
</dbReference>
<protein>
    <submittedName>
        <fullName evidence="2">Uncharacterized protein</fullName>
    </submittedName>
</protein>
<feature type="region of interest" description="Disordered" evidence="1">
    <location>
        <begin position="305"/>
        <end position="539"/>
    </location>
</feature>
<dbReference type="OrthoDB" id="2587563at2759"/>
<dbReference type="AlphaFoldDB" id="A0A6G1I0T7"/>
<sequence>MTAETTFLLDGAPDALIGTTTSKSGPVQAMCLEIRKDVMHAIQQAGKSDKPAQFVFGRRPAIICSGKPFHFRPVSEIARNEVFAQPKGNLETWQFSGLINHSLTLLREEASLGLDKDEELLQSKMRSIEQERDAHRVTITTPEQLPIKVKGLKSTSHTPNQSFSRPNPTSSTVSVSSSSSHEQSELAAARYATVHLLAAGPRTQAECRHLVRTNVSPILDKVAKKVEGGKWALGDKGYKELDPWKFPYPRQEERETAIDGAIKAYDRMRLSRDDKLWQLLLPVEERGKGKCLSRLVLKPLDSKPVTLDKKAGLPTKAKKATAKKTEEKTPKVSATKAEGAVRKATNGRTTAAEKAAAKKTENAATRSAKAPPDKDDPQGAPVSQRKTASRPAATAKANTTAKKLLNKPKNPSPLSASPVNASDLNEKHPAHRALSSTISPNKPVAKRKPESKPTTTGTKRKLDDSADAPVSSKRVATKPATANGDSSQVRAAKPMANGAPTKRPPAAVPAKIKKEDTSSPDVEMANSNGETDSETSPEKLTWRQTMQLSAKFHQYYAQYSKLYMEIQSSREPPTEARLAEVHRMHQKLAEMKQTINYNNRL</sequence>
<evidence type="ECO:0000256" key="1">
    <source>
        <dbReference type="SAM" id="MobiDB-lite"/>
    </source>
</evidence>
<organism evidence="2 3">
    <name type="scientific">Trichodelitschia bisporula</name>
    <dbReference type="NCBI Taxonomy" id="703511"/>
    <lineage>
        <taxon>Eukaryota</taxon>
        <taxon>Fungi</taxon>
        <taxon>Dikarya</taxon>
        <taxon>Ascomycota</taxon>
        <taxon>Pezizomycotina</taxon>
        <taxon>Dothideomycetes</taxon>
        <taxon>Dothideomycetes incertae sedis</taxon>
        <taxon>Phaeotrichales</taxon>
        <taxon>Phaeotrichaceae</taxon>
        <taxon>Trichodelitschia</taxon>
    </lineage>
</organism>
<evidence type="ECO:0000313" key="3">
    <source>
        <dbReference type="Proteomes" id="UP000799640"/>
    </source>
</evidence>
<feature type="compositionally biased region" description="Polar residues" evidence="1">
    <location>
        <begin position="153"/>
        <end position="168"/>
    </location>
</feature>
<gene>
    <name evidence="2" type="ORF">EJ06DRAFT_361553</name>
</gene>
<evidence type="ECO:0000313" key="2">
    <source>
        <dbReference type="EMBL" id="KAF2401804.1"/>
    </source>
</evidence>
<dbReference type="EMBL" id="ML996692">
    <property type="protein sequence ID" value="KAF2401804.1"/>
    <property type="molecule type" value="Genomic_DNA"/>
</dbReference>